<name>A0ABR9ZN39_9FIRM</name>
<organism evidence="2 3">
    <name type="scientific">Fusibacter ferrireducens</name>
    <dbReference type="NCBI Taxonomy" id="2785058"/>
    <lineage>
        <taxon>Bacteria</taxon>
        <taxon>Bacillati</taxon>
        <taxon>Bacillota</taxon>
        <taxon>Clostridia</taxon>
        <taxon>Eubacteriales</taxon>
        <taxon>Eubacteriales Family XII. Incertae Sedis</taxon>
        <taxon>Fusibacter</taxon>
    </lineage>
</organism>
<dbReference type="RefSeq" id="WP_194700113.1">
    <property type="nucleotide sequence ID" value="NZ_JADKNH010000001.1"/>
</dbReference>
<accession>A0ABR9ZN39</accession>
<protein>
    <submittedName>
        <fullName evidence="2">Uncharacterized protein</fullName>
    </submittedName>
</protein>
<comment type="caution">
    <text evidence="2">The sequence shown here is derived from an EMBL/GenBank/DDBJ whole genome shotgun (WGS) entry which is preliminary data.</text>
</comment>
<gene>
    <name evidence="2" type="ORF">ISU02_02080</name>
</gene>
<evidence type="ECO:0000313" key="3">
    <source>
        <dbReference type="Proteomes" id="UP000614200"/>
    </source>
</evidence>
<dbReference type="EMBL" id="JADKNH010000001">
    <property type="protein sequence ID" value="MBF4691883.1"/>
    <property type="molecule type" value="Genomic_DNA"/>
</dbReference>
<keyword evidence="1" id="KW-0175">Coiled coil</keyword>
<feature type="coiled-coil region" evidence="1">
    <location>
        <begin position="25"/>
        <end position="65"/>
    </location>
</feature>
<keyword evidence="3" id="KW-1185">Reference proteome</keyword>
<reference evidence="2 3" key="1">
    <citation type="submission" date="2020-11" db="EMBL/GenBank/DDBJ databases">
        <title>Fusibacter basophilias sp. nov.</title>
        <authorList>
            <person name="Qiu D."/>
        </authorList>
    </citation>
    <scope>NUCLEOTIDE SEQUENCE [LARGE SCALE GENOMIC DNA]</scope>
    <source>
        <strain evidence="2 3">Q10-2</strain>
    </source>
</reference>
<evidence type="ECO:0000256" key="1">
    <source>
        <dbReference type="SAM" id="Coils"/>
    </source>
</evidence>
<evidence type="ECO:0000313" key="2">
    <source>
        <dbReference type="EMBL" id="MBF4691883.1"/>
    </source>
</evidence>
<sequence>MKTSNATQAIKKVINPVQKVQDSQVAALQGKVEKVRRQMQNLVLNKNLTRKEKDAEQKVLQHKLDVISQKIVVRQNQVLNNEYEMMVNESTSSHNMSYQKSYQEILDEKIKALQKKA</sequence>
<proteinExistence type="predicted"/>
<dbReference type="Proteomes" id="UP000614200">
    <property type="component" value="Unassembled WGS sequence"/>
</dbReference>